<dbReference type="Proteomes" id="UP001234178">
    <property type="component" value="Unassembled WGS sequence"/>
</dbReference>
<gene>
    <name evidence="1" type="ORF">OUZ56_029594</name>
</gene>
<protein>
    <submittedName>
        <fullName evidence="1">Uncharacterized protein</fullName>
    </submittedName>
</protein>
<keyword evidence="2" id="KW-1185">Reference proteome</keyword>
<evidence type="ECO:0000313" key="2">
    <source>
        <dbReference type="Proteomes" id="UP001234178"/>
    </source>
</evidence>
<reference evidence="1 2" key="1">
    <citation type="journal article" date="2023" name="Nucleic Acids Res.">
        <title>The hologenome of Daphnia magna reveals possible DNA methylation and microbiome-mediated evolution of the host genome.</title>
        <authorList>
            <person name="Chaturvedi A."/>
            <person name="Li X."/>
            <person name="Dhandapani V."/>
            <person name="Marshall H."/>
            <person name="Kissane S."/>
            <person name="Cuenca-Cambronero M."/>
            <person name="Asole G."/>
            <person name="Calvet F."/>
            <person name="Ruiz-Romero M."/>
            <person name="Marangio P."/>
            <person name="Guigo R."/>
            <person name="Rago D."/>
            <person name="Mirbahai L."/>
            <person name="Eastwood N."/>
            <person name="Colbourne J.K."/>
            <person name="Zhou J."/>
            <person name="Mallon E."/>
            <person name="Orsini L."/>
        </authorList>
    </citation>
    <scope>NUCLEOTIDE SEQUENCE [LARGE SCALE GENOMIC DNA]</scope>
    <source>
        <strain evidence="1">LRV0_1</strain>
    </source>
</reference>
<organism evidence="1 2">
    <name type="scientific">Daphnia magna</name>
    <dbReference type="NCBI Taxonomy" id="35525"/>
    <lineage>
        <taxon>Eukaryota</taxon>
        <taxon>Metazoa</taxon>
        <taxon>Ecdysozoa</taxon>
        <taxon>Arthropoda</taxon>
        <taxon>Crustacea</taxon>
        <taxon>Branchiopoda</taxon>
        <taxon>Diplostraca</taxon>
        <taxon>Cladocera</taxon>
        <taxon>Anomopoda</taxon>
        <taxon>Daphniidae</taxon>
        <taxon>Daphnia</taxon>
    </lineage>
</organism>
<sequence length="95" mass="10448">MDIEGGVLNHLVDTVTIGKPLLLYGKKDHFEILDHPQHVLNSLSLPAAMPSGNLVDIAFELYRAFRPRCDETALIGPLIYQETVMGPDTLTCCIA</sequence>
<dbReference type="EMBL" id="JAOYFB010000040">
    <property type="protein sequence ID" value="KAK4037562.1"/>
    <property type="molecule type" value="Genomic_DNA"/>
</dbReference>
<accession>A0ABR0B7P8</accession>
<comment type="caution">
    <text evidence="1">The sequence shown here is derived from an EMBL/GenBank/DDBJ whole genome shotgun (WGS) entry which is preliminary data.</text>
</comment>
<evidence type="ECO:0000313" key="1">
    <source>
        <dbReference type="EMBL" id="KAK4037562.1"/>
    </source>
</evidence>
<name>A0ABR0B7P8_9CRUS</name>
<proteinExistence type="predicted"/>